<comment type="caution">
    <text evidence="9">The sequence shown here is derived from an EMBL/GenBank/DDBJ whole genome shotgun (WGS) entry which is preliminary data.</text>
</comment>
<dbReference type="PANTHER" id="PTHR31595:SF57">
    <property type="entry name" value="OS04G0481900 PROTEIN"/>
    <property type="match status" value="1"/>
</dbReference>
<dbReference type="InterPro" id="IPR032805">
    <property type="entry name" value="Wax_synthase_dom"/>
</dbReference>
<gene>
    <name evidence="9" type="ORF">P691DRAFT_804382</name>
</gene>
<protein>
    <recommendedName>
        <fullName evidence="8">Wax synthase domain-containing protein</fullName>
    </recommendedName>
</protein>
<dbReference type="GO" id="GO:0006629">
    <property type="term" value="P:lipid metabolic process"/>
    <property type="evidence" value="ECO:0007669"/>
    <property type="project" value="InterPro"/>
</dbReference>
<accession>A0A9P5XAB7</accession>
<dbReference type="GO" id="GO:0016020">
    <property type="term" value="C:membrane"/>
    <property type="evidence" value="ECO:0007669"/>
    <property type="project" value="UniProtKB-SubCell"/>
</dbReference>
<evidence type="ECO:0000313" key="9">
    <source>
        <dbReference type="EMBL" id="KAF9446307.1"/>
    </source>
</evidence>
<evidence type="ECO:0000256" key="7">
    <source>
        <dbReference type="ARBA" id="ARBA00023136"/>
    </source>
</evidence>
<evidence type="ECO:0000256" key="2">
    <source>
        <dbReference type="ARBA" id="ARBA00005179"/>
    </source>
</evidence>
<feature type="domain" description="Wax synthase" evidence="8">
    <location>
        <begin position="256"/>
        <end position="334"/>
    </location>
</feature>
<dbReference type="PANTHER" id="PTHR31595">
    <property type="entry name" value="LONG-CHAIN-ALCOHOL O-FATTY-ACYLTRANSFERASE 3-RELATED"/>
    <property type="match status" value="1"/>
</dbReference>
<keyword evidence="6" id="KW-1133">Transmembrane helix</keyword>
<comment type="subcellular location">
    <subcellularLocation>
        <location evidence="1">Membrane</location>
        <topology evidence="1">Multi-pass membrane protein</topology>
    </subcellularLocation>
</comment>
<dbReference type="Proteomes" id="UP000807342">
    <property type="component" value="Unassembled WGS sequence"/>
</dbReference>
<evidence type="ECO:0000313" key="10">
    <source>
        <dbReference type="Proteomes" id="UP000807342"/>
    </source>
</evidence>
<sequence>MDWIYDFIPPPETRRPLTWQSFTTDLLPSFVLYFLTAYLVLTPETRSLRVTLLPVSLWSFFRTATHIDLVHGLKHREGLVYWNQGLLLAMTTAAGRCITWSYQQKPFRRLYRIPGEVRLKDSSTVDRLDRLWDAFDLASNLRGHGWSWSRGLQVPQETRPTHPRSAFLFTTLSNFIKYMLIADHIHWIIQWFGPTTLGAPLGGTIHDFSLPPIHNLFRSTLLSFLCGLLVCASIQTAYEFLTLVGVGIFNQHPLQWPPMFDSPWLATSLTEFWARRWHQIFRDIFISVGSKPLSMLIGRFGSVIGAFLISGILHDFGLWGMGRGAEFSTVGGYFLIQGLGIVLEHTWRHFTGARVSGTMGRVWTLCWVVIWGNLIVDAWCRKGLGASIFHQDRYRPSFLTLGPLPLPSA</sequence>
<reference evidence="9" key="1">
    <citation type="submission" date="2020-11" db="EMBL/GenBank/DDBJ databases">
        <authorList>
            <consortium name="DOE Joint Genome Institute"/>
            <person name="Ahrendt S."/>
            <person name="Riley R."/>
            <person name="Andreopoulos W."/>
            <person name="Labutti K."/>
            <person name="Pangilinan J."/>
            <person name="Ruiz-Duenas F.J."/>
            <person name="Barrasa J.M."/>
            <person name="Sanchez-Garcia M."/>
            <person name="Camarero S."/>
            <person name="Miyauchi S."/>
            <person name="Serrano A."/>
            <person name="Linde D."/>
            <person name="Babiker R."/>
            <person name="Drula E."/>
            <person name="Ayuso-Fernandez I."/>
            <person name="Pacheco R."/>
            <person name="Padilla G."/>
            <person name="Ferreira P."/>
            <person name="Barriuso J."/>
            <person name="Kellner H."/>
            <person name="Castanera R."/>
            <person name="Alfaro M."/>
            <person name="Ramirez L."/>
            <person name="Pisabarro A.G."/>
            <person name="Kuo A."/>
            <person name="Tritt A."/>
            <person name="Lipzen A."/>
            <person name="He G."/>
            <person name="Yan M."/>
            <person name="Ng V."/>
            <person name="Cullen D."/>
            <person name="Martin F."/>
            <person name="Rosso M.-N."/>
            <person name="Henrissat B."/>
            <person name="Hibbett D."/>
            <person name="Martinez A.T."/>
            <person name="Grigoriev I.V."/>
        </authorList>
    </citation>
    <scope>NUCLEOTIDE SEQUENCE</scope>
    <source>
        <strain evidence="9">MF-IS2</strain>
    </source>
</reference>
<name>A0A9P5XAB7_9AGAR</name>
<keyword evidence="10" id="KW-1185">Reference proteome</keyword>
<dbReference type="GO" id="GO:0008374">
    <property type="term" value="F:O-acyltransferase activity"/>
    <property type="evidence" value="ECO:0007669"/>
    <property type="project" value="InterPro"/>
</dbReference>
<dbReference type="OrthoDB" id="1077582at2759"/>
<keyword evidence="7" id="KW-0472">Membrane</keyword>
<comment type="pathway">
    <text evidence="2">Secondary metabolite biosynthesis.</text>
</comment>
<evidence type="ECO:0000256" key="4">
    <source>
        <dbReference type="ARBA" id="ARBA00022679"/>
    </source>
</evidence>
<organism evidence="9 10">
    <name type="scientific">Macrolepiota fuliginosa MF-IS2</name>
    <dbReference type="NCBI Taxonomy" id="1400762"/>
    <lineage>
        <taxon>Eukaryota</taxon>
        <taxon>Fungi</taxon>
        <taxon>Dikarya</taxon>
        <taxon>Basidiomycota</taxon>
        <taxon>Agaricomycotina</taxon>
        <taxon>Agaricomycetes</taxon>
        <taxon>Agaricomycetidae</taxon>
        <taxon>Agaricales</taxon>
        <taxon>Agaricineae</taxon>
        <taxon>Agaricaceae</taxon>
        <taxon>Macrolepiota</taxon>
    </lineage>
</organism>
<dbReference type="Pfam" id="PF13813">
    <property type="entry name" value="MBOAT_2"/>
    <property type="match status" value="1"/>
</dbReference>
<evidence type="ECO:0000256" key="5">
    <source>
        <dbReference type="ARBA" id="ARBA00022692"/>
    </source>
</evidence>
<evidence type="ECO:0000256" key="3">
    <source>
        <dbReference type="ARBA" id="ARBA00007282"/>
    </source>
</evidence>
<evidence type="ECO:0000259" key="8">
    <source>
        <dbReference type="Pfam" id="PF13813"/>
    </source>
</evidence>
<keyword evidence="4" id="KW-0808">Transferase</keyword>
<keyword evidence="5" id="KW-0812">Transmembrane</keyword>
<proteinExistence type="inferred from homology"/>
<evidence type="ECO:0000256" key="6">
    <source>
        <dbReference type="ARBA" id="ARBA00022989"/>
    </source>
</evidence>
<comment type="similarity">
    <text evidence="3">Belongs to the wax synthase family.</text>
</comment>
<dbReference type="EMBL" id="MU151252">
    <property type="protein sequence ID" value="KAF9446307.1"/>
    <property type="molecule type" value="Genomic_DNA"/>
</dbReference>
<dbReference type="AlphaFoldDB" id="A0A9P5XAB7"/>
<evidence type="ECO:0000256" key="1">
    <source>
        <dbReference type="ARBA" id="ARBA00004141"/>
    </source>
</evidence>
<dbReference type="InterPro" id="IPR044851">
    <property type="entry name" value="Wax_synthase"/>
</dbReference>